<accession>A0ABD5QHD5</accession>
<organism evidence="1 2">
    <name type="scientific">Saliphagus infecundisoli</name>
    <dbReference type="NCBI Taxonomy" id="1849069"/>
    <lineage>
        <taxon>Archaea</taxon>
        <taxon>Methanobacteriati</taxon>
        <taxon>Methanobacteriota</taxon>
        <taxon>Stenosarchaea group</taxon>
        <taxon>Halobacteria</taxon>
        <taxon>Halobacteriales</taxon>
        <taxon>Natrialbaceae</taxon>
        <taxon>Saliphagus</taxon>
    </lineage>
</organism>
<proteinExistence type="predicted"/>
<gene>
    <name evidence="1" type="ORF">ACFPFO_15235</name>
</gene>
<dbReference type="Proteomes" id="UP001595925">
    <property type="component" value="Unassembled WGS sequence"/>
</dbReference>
<comment type="caution">
    <text evidence="1">The sequence shown here is derived from an EMBL/GenBank/DDBJ whole genome shotgun (WGS) entry which is preliminary data.</text>
</comment>
<evidence type="ECO:0000313" key="1">
    <source>
        <dbReference type="EMBL" id="MFC4989095.1"/>
    </source>
</evidence>
<protein>
    <recommendedName>
        <fullName evidence="3">Lipoprotein</fullName>
    </recommendedName>
</protein>
<reference evidence="1 2" key="1">
    <citation type="journal article" date="2019" name="Int. J. Syst. Evol. Microbiol.">
        <title>The Global Catalogue of Microorganisms (GCM) 10K type strain sequencing project: providing services to taxonomists for standard genome sequencing and annotation.</title>
        <authorList>
            <consortium name="The Broad Institute Genomics Platform"/>
            <consortium name="The Broad Institute Genome Sequencing Center for Infectious Disease"/>
            <person name="Wu L."/>
            <person name="Ma J."/>
        </authorList>
    </citation>
    <scope>NUCLEOTIDE SEQUENCE [LARGE SCALE GENOMIC DNA]</scope>
    <source>
        <strain evidence="1 2">CGMCC 1.15824</strain>
    </source>
</reference>
<dbReference type="EMBL" id="JBHSJG010000040">
    <property type="protein sequence ID" value="MFC4989095.1"/>
    <property type="molecule type" value="Genomic_DNA"/>
</dbReference>
<evidence type="ECO:0008006" key="3">
    <source>
        <dbReference type="Google" id="ProtNLM"/>
    </source>
</evidence>
<sequence>MPYSLSRRLILRTSGVGLVTAIAGCSVLSTEGSPPTMPIFVENRGNERHTAVVQVHSTVEEETFDKEVEVPPGILAKVGDITSDSFCIRGIGVSFDETFNICPEKGDGEYSQNGYIVTINPASTSDQRDRRIEITKIEDADVQ</sequence>
<dbReference type="PROSITE" id="PS51257">
    <property type="entry name" value="PROKAR_LIPOPROTEIN"/>
    <property type="match status" value="1"/>
</dbReference>
<dbReference type="RefSeq" id="WP_224829062.1">
    <property type="nucleotide sequence ID" value="NZ_JAIVEF010000014.1"/>
</dbReference>
<evidence type="ECO:0000313" key="2">
    <source>
        <dbReference type="Proteomes" id="UP001595925"/>
    </source>
</evidence>
<dbReference type="AlphaFoldDB" id="A0ABD5QHD5"/>
<name>A0ABD5QHD5_9EURY</name>
<keyword evidence="2" id="KW-1185">Reference proteome</keyword>